<dbReference type="Pfam" id="PF01234">
    <property type="entry name" value="NNMT_PNMT_TEMT"/>
    <property type="match status" value="1"/>
</dbReference>
<keyword evidence="4" id="KW-0949">S-adenosyl-L-methionine</keyword>
<evidence type="ECO:0000256" key="3">
    <source>
        <dbReference type="ARBA" id="ARBA00022679"/>
    </source>
</evidence>
<comment type="caution">
    <text evidence="5">The sequence shown here is derived from an EMBL/GenBank/DDBJ whole genome shotgun (WGS) entry which is preliminary data.</text>
</comment>
<sequence>MSVTECKYNDNEESDTCCLCKKYAGYNRLYNEDGTEDMMENIVMGDYKFSFHAGSVKGDTIIDVNLCLFRFPLFVAADYFKNIIKIESSDCSVEEIQKWIKKEPGAVDKSHLAMLACALKGKSTGWKEQEDKLRGAIKQIIKWDIEEENPLGSVVLPQVDCLISVVYIESVCKDHNKYFKVLKHFSSLLKTGGHLILIAPINTTYYTVGQHKFSVLKCDEVFVQKAVGDTGFIVKSTDRIERKCNYVLADYEYLACIVAYKEREI</sequence>
<dbReference type="PANTHER" id="PTHR10867:SF45">
    <property type="entry name" value="LOC100127826 PROTEIN"/>
    <property type="match status" value="1"/>
</dbReference>
<dbReference type="AlphaFoldDB" id="A0A8T2JQ81"/>
<dbReference type="GO" id="GO:0032259">
    <property type="term" value="P:methylation"/>
    <property type="evidence" value="ECO:0007669"/>
    <property type="project" value="UniProtKB-KW"/>
</dbReference>
<gene>
    <name evidence="5" type="ORF">GDO86_014806</name>
</gene>
<dbReference type="OrthoDB" id="10050085at2759"/>
<dbReference type="Gene3D" id="3.40.50.150">
    <property type="entry name" value="Vaccinia Virus protein VP39"/>
    <property type="match status" value="1"/>
</dbReference>
<organism evidence="5 6">
    <name type="scientific">Hymenochirus boettgeri</name>
    <name type="common">Congo dwarf clawed frog</name>
    <dbReference type="NCBI Taxonomy" id="247094"/>
    <lineage>
        <taxon>Eukaryota</taxon>
        <taxon>Metazoa</taxon>
        <taxon>Chordata</taxon>
        <taxon>Craniata</taxon>
        <taxon>Vertebrata</taxon>
        <taxon>Euteleostomi</taxon>
        <taxon>Amphibia</taxon>
        <taxon>Batrachia</taxon>
        <taxon>Anura</taxon>
        <taxon>Pipoidea</taxon>
        <taxon>Pipidae</taxon>
        <taxon>Pipinae</taxon>
        <taxon>Hymenochirus</taxon>
    </lineage>
</organism>
<dbReference type="PANTHER" id="PTHR10867">
    <property type="entry name" value="NNMT/PNMT/TEMT FAMILY MEMBER"/>
    <property type="match status" value="1"/>
</dbReference>
<evidence type="ECO:0000313" key="5">
    <source>
        <dbReference type="EMBL" id="KAG8447455.1"/>
    </source>
</evidence>
<name>A0A8T2JQ81_9PIPI</name>
<dbReference type="InterPro" id="IPR000940">
    <property type="entry name" value="NNMT_TEMT_trans"/>
</dbReference>
<accession>A0A8T2JQ81</accession>
<dbReference type="GO" id="GO:0005829">
    <property type="term" value="C:cytosol"/>
    <property type="evidence" value="ECO:0007669"/>
    <property type="project" value="TreeGrafter"/>
</dbReference>
<protein>
    <submittedName>
        <fullName evidence="5">Uncharacterized protein</fullName>
    </submittedName>
</protein>
<reference evidence="5" key="1">
    <citation type="thesis" date="2020" institute="ProQuest LLC" country="789 East Eisenhower Parkway, Ann Arbor, MI, USA">
        <title>Comparative Genomics and Chromosome Evolution.</title>
        <authorList>
            <person name="Mudd A.B."/>
        </authorList>
    </citation>
    <scope>NUCLEOTIDE SEQUENCE</scope>
    <source>
        <strain evidence="5">Female2</strain>
        <tissue evidence="5">Blood</tissue>
    </source>
</reference>
<dbReference type="EMBL" id="JAACNH010000003">
    <property type="protein sequence ID" value="KAG8447455.1"/>
    <property type="molecule type" value="Genomic_DNA"/>
</dbReference>
<comment type="similarity">
    <text evidence="1">Belongs to the class I-like SAM-binding methyltransferase superfamily. NNMT/PNMT/TEMT family.</text>
</comment>
<proteinExistence type="inferred from homology"/>
<dbReference type="SUPFAM" id="SSF53335">
    <property type="entry name" value="S-adenosyl-L-methionine-dependent methyltransferases"/>
    <property type="match status" value="1"/>
</dbReference>
<dbReference type="InterPro" id="IPR029063">
    <property type="entry name" value="SAM-dependent_MTases_sf"/>
</dbReference>
<keyword evidence="6" id="KW-1185">Reference proteome</keyword>
<keyword evidence="3" id="KW-0808">Transferase</keyword>
<evidence type="ECO:0000256" key="4">
    <source>
        <dbReference type="ARBA" id="ARBA00022691"/>
    </source>
</evidence>
<dbReference type="GO" id="GO:0008170">
    <property type="term" value="F:N-methyltransferase activity"/>
    <property type="evidence" value="ECO:0007669"/>
    <property type="project" value="TreeGrafter"/>
</dbReference>
<keyword evidence="2" id="KW-0489">Methyltransferase</keyword>
<dbReference type="PROSITE" id="PS51681">
    <property type="entry name" value="SAM_MT_NNMT_PNMT_TEMT"/>
    <property type="match status" value="1"/>
</dbReference>
<evidence type="ECO:0000256" key="2">
    <source>
        <dbReference type="ARBA" id="ARBA00022603"/>
    </source>
</evidence>
<dbReference type="Proteomes" id="UP000812440">
    <property type="component" value="Chromosome 8_10"/>
</dbReference>
<evidence type="ECO:0000313" key="6">
    <source>
        <dbReference type="Proteomes" id="UP000812440"/>
    </source>
</evidence>
<evidence type="ECO:0000256" key="1">
    <source>
        <dbReference type="ARBA" id="ARBA00007996"/>
    </source>
</evidence>